<keyword evidence="2" id="KW-1185">Reference proteome</keyword>
<evidence type="ECO:0000313" key="1">
    <source>
        <dbReference type="EMBL" id="QBJ04447.1"/>
    </source>
</evidence>
<protein>
    <submittedName>
        <fullName evidence="1">Uncharacterized protein</fullName>
    </submittedName>
</protein>
<name>A0A481W6F3_9CAUD</name>
<dbReference type="KEGG" id="vg:55011893"/>
<sequence length="270" mass="29363">MTKPIKTAPAVTSVTVQGQVVDARLIASYKKSFGKHEQILSVWANAATVQLAQHGNRNWIDSLFQLPVMTVKNGSLSKLGLEVFGYIRAHFPRLVWDKEHNKLALTKLQKDSILATHFVAVGASAESETVVQLRDKFYSAHGDFALTFTEFKNLEKPEVEKEEVAPKMTAVAFAKQADKALECFKDNRFVGTEEEILAAMLKAKALFLALDAQLVAQEKAKLDKLAEEGKAASAADVVDTDAAAKLLETGRKGKSARIGGKVQPALATAI</sequence>
<proteinExistence type="predicted"/>
<dbReference type="GeneID" id="55011893"/>
<dbReference type="Proteomes" id="UP000293575">
    <property type="component" value="Segment"/>
</dbReference>
<organism evidence="1 2">
    <name type="scientific">Pseudomonas phage Lana</name>
    <dbReference type="NCBI Taxonomy" id="2530172"/>
    <lineage>
        <taxon>Viruses</taxon>
        <taxon>Duplodnaviria</taxon>
        <taxon>Heunggongvirae</taxon>
        <taxon>Uroviricota</taxon>
        <taxon>Caudoviricetes</taxon>
        <taxon>Lanavirus</taxon>
        <taxon>Lanavirus lana</taxon>
    </lineage>
</organism>
<reference evidence="1" key="1">
    <citation type="submission" date="2019-01" db="EMBL/GenBank/DDBJ databases">
        <authorList>
            <person name="Hylling O."/>
            <person name="Carstens A.B."/>
            <person name="Hansen L.H."/>
        </authorList>
    </citation>
    <scope>NUCLEOTIDE SEQUENCE [LARGE SCALE GENOMIC DNA]</scope>
</reference>
<accession>A0A481W6F3</accession>
<evidence type="ECO:0000313" key="2">
    <source>
        <dbReference type="Proteomes" id="UP000293575"/>
    </source>
</evidence>
<dbReference type="RefSeq" id="YP_009820457.1">
    <property type="nucleotide sequence ID" value="NC_048166.1"/>
</dbReference>
<dbReference type="EMBL" id="MK473373">
    <property type="protein sequence ID" value="QBJ04447.1"/>
    <property type="molecule type" value="Genomic_DNA"/>
</dbReference>